<protein>
    <submittedName>
        <fullName evidence="2">WGS project CABT00000000 data, contig 2.25</fullName>
    </submittedName>
</protein>
<dbReference type="EMBL" id="CABT02000025">
    <property type="protein sequence ID" value="CCC12211.1"/>
    <property type="molecule type" value="Genomic_DNA"/>
</dbReference>
<dbReference type="SUPFAM" id="SSF64356">
    <property type="entry name" value="SNARE-like"/>
    <property type="match status" value="1"/>
</dbReference>
<dbReference type="OMA" id="NMENCYL"/>
<gene>
    <name evidence="2" type="ORF">SMAC_05285</name>
</gene>
<sequence>MSYYFAIIGTQDNPLFEYDFGTSKQGGDGMARFTEQARQLNQFIIHSSLDIVEEVQWTNGQMYLKLVDRFFTSYISCFLTASNIKFLLLHQPPSSSSSGLPASSSGASTLTSSSTTTLGQHPPSSTSTSSLSVIPSLSTLTGGGGNSSTITLTGGASRTSTSIAANPTSPQTEEAIRNFFAEVYENYVKAIMSPFYKTNMEIRSPVFRARVAAAGRKYL</sequence>
<dbReference type="KEGG" id="smp:10803774"/>
<dbReference type="FunCoup" id="F7W3Q3">
    <property type="interactions" value="334"/>
</dbReference>
<dbReference type="RefSeq" id="XP_003346389.1">
    <property type="nucleotide sequence ID" value="XM_003346341.1"/>
</dbReference>
<evidence type="ECO:0000313" key="3">
    <source>
        <dbReference type="Proteomes" id="UP000001881"/>
    </source>
</evidence>
<accession>F7W3Q3</accession>
<keyword evidence="3" id="KW-1185">Reference proteome</keyword>
<dbReference type="STRING" id="771870.F7W3Q3"/>
<dbReference type="AlphaFoldDB" id="F7W3Q3"/>
<dbReference type="Pfam" id="PF04628">
    <property type="entry name" value="Sedlin_N"/>
    <property type="match status" value="1"/>
</dbReference>
<dbReference type="HOGENOM" id="CLU_085828_0_0_1"/>
<feature type="region of interest" description="Disordered" evidence="1">
    <location>
        <begin position="97"/>
        <end position="132"/>
    </location>
</feature>
<dbReference type="InterPro" id="IPR011012">
    <property type="entry name" value="Longin-like_dom_sf"/>
</dbReference>
<comment type="caution">
    <text evidence="2">The sequence shown here is derived from an EMBL/GenBank/DDBJ whole genome shotgun (WGS) entry which is preliminary data.</text>
</comment>
<dbReference type="Proteomes" id="UP000001881">
    <property type="component" value="Unassembled WGS sequence"/>
</dbReference>
<evidence type="ECO:0000313" key="2">
    <source>
        <dbReference type="EMBL" id="CCC12211.1"/>
    </source>
</evidence>
<dbReference type="InterPro" id="IPR006722">
    <property type="entry name" value="Sedlin"/>
</dbReference>
<dbReference type="InParanoid" id="F7W3Q3"/>
<proteinExistence type="predicted"/>
<dbReference type="Gene3D" id="3.30.450.70">
    <property type="match status" value="1"/>
</dbReference>
<dbReference type="GO" id="GO:0006888">
    <property type="term" value="P:endoplasmic reticulum to Golgi vesicle-mediated transport"/>
    <property type="evidence" value="ECO:0007669"/>
    <property type="project" value="InterPro"/>
</dbReference>
<evidence type="ECO:0000256" key="1">
    <source>
        <dbReference type="SAM" id="MobiDB-lite"/>
    </source>
</evidence>
<dbReference type="eggNOG" id="KOG3487">
    <property type="taxonomic scope" value="Eukaryota"/>
</dbReference>
<reference evidence="2 3" key="1">
    <citation type="journal article" date="2010" name="PLoS Genet.">
        <title>De novo assembly of a 40 Mb eukaryotic genome from short sequence reads: Sordaria macrospora, a model organism for fungal morphogenesis.</title>
        <authorList>
            <person name="Nowrousian M."/>
            <person name="Stajich J."/>
            <person name="Chu M."/>
            <person name="Engh I."/>
            <person name="Espagne E."/>
            <person name="Halliday K."/>
            <person name="Kamerewerd J."/>
            <person name="Kempken F."/>
            <person name="Knab B."/>
            <person name="Kuo H.C."/>
            <person name="Osiewacz H.D."/>
            <person name="Poeggeler S."/>
            <person name="Read N."/>
            <person name="Seiler S."/>
            <person name="Smith K."/>
            <person name="Zickler D."/>
            <person name="Kueck U."/>
            <person name="Freitag M."/>
        </authorList>
    </citation>
    <scope>NUCLEOTIDE SEQUENCE [LARGE SCALE GENOMIC DNA]</scope>
    <source>
        <strain evidence="3">ATCC MYA-333 / DSM 997 / K(L3346) / K-hell</strain>
        <tissue evidence="2">Mycelium</tissue>
    </source>
</reference>
<dbReference type="OrthoDB" id="10252102at2759"/>
<dbReference type="GeneID" id="10803774"/>
<dbReference type="CDD" id="cd14825">
    <property type="entry name" value="TRAPPC2_sedlin"/>
    <property type="match status" value="1"/>
</dbReference>
<dbReference type="PANTHER" id="PTHR12403">
    <property type="entry name" value="TRAFFICKING PROTEIN PARTICLE COMPLEX SUBUNIT 2"/>
    <property type="match status" value="1"/>
</dbReference>
<dbReference type="VEuPathDB" id="FungiDB:SMAC_05285"/>
<dbReference type="GO" id="GO:0005737">
    <property type="term" value="C:cytoplasm"/>
    <property type="evidence" value="ECO:0007669"/>
    <property type="project" value="GOC"/>
</dbReference>
<name>F7W3Q3_SORMK</name>
<organism evidence="2 3">
    <name type="scientific">Sordaria macrospora (strain ATCC MYA-333 / DSM 997 / K(L3346) / K-hell)</name>
    <dbReference type="NCBI Taxonomy" id="771870"/>
    <lineage>
        <taxon>Eukaryota</taxon>
        <taxon>Fungi</taxon>
        <taxon>Dikarya</taxon>
        <taxon>Ascomycota</taxon>
        <taxon>Pezizomycotina</taxon>
        <taxon>Sordariomycetes</taxon>
        <taxon>Sordariomycetidae</taxon>
        <taxon>Sordariales</taxon>
        <taxon>Sordariaceae</taxon>
        <taxon>Sordaria</taxon>
    </lineage>
</organism>